<dbReference type="Pfam" id="PF05345">
    <property type="entry name" value="He_PIG"/>
    <property type="match status" value="1"/>
</dbReference>
<dbReference type="Gene3D" id="1.20.1600.10">
    <property type="entry name" value="Outer membrane efflux proteins (OEP)"/>
    <property type="match status" value="1"/>
</dbReference>
<evidence type="ECO:0000313" key="5">
    <source>
        <dbReference type="Proteomes" id="UP000319941"/>
    </source>
</evidence>
<evidence type="ECO:0000256" key="2">
    <source>
        <dbReference type="SAM" id="Coils"/>
    </source>
</evidence>
<dbReference type="PANTHER" id="PTHR30203">
    <property type="entry name" value="OUTER MEMBRANE CATION EFFLUX PROTEIN"/>
    <property type="match status" value="1"/>
</dbReference>
<dbReference type="InterPro" id="IPR010131">
    <property type="entry name" value="MdtP/NodT-like"/>
</dbReference>
<feature type="region of interest" description="Disordered" evidence="3">
    <location>
        <begin position="135"/>
        <end position="155"/>
    </location>
</feature>
<dbReference type="SUPFAM" id="SSF49313">
    <property type="entry name" value="Cadherin-like"/>
    <property type="match status" value="1"/>
</dbReference>
<name>A0A558HKB4_9GAMM</name>
<dbReference type="GO" id="GO:0005509">
    <property type="term" value="F:calcium ion binding"/>
    <property type="evidence" value="ECO:0007669"/>
    <property type="project" value="InterPro"/>
</dbReference>
<evidence type="ECO:0000313" key="4">
    <source>
        <dbReference type="EMBL" id="TVU69557.1"/>
    </source>
</evidence>
<dbReference type="PANTHER" id="PTHR30203:SF29">
    <property type="entry name" value="PROTEIN CYAE"/>
    <property type="match status" value="1"/>
</dbReference>
<feature type="compositionally biased region" description="Low complexity" evidence="3">
    <location>
        <begin position="144"/>
        <end position="155"/>
    </location>
</feature>
<sequence>MKHGQLLLKISTDFNKMTSGKGLMSQKILTASPLAALLLLSGCAVTPNPLTMAEIQPKAAEDVKTLNASQSKVTGLLTPEMAVARALLYNRDRHVKTMQSALRSQQLDAANYDMLPSLTARAGYTTRSEYEATQSVPFVDGEPSNSSNDNSYSISQERNRKTYGVDFTWSILDFGLSYVRANQSADQYLISVEEERKAVQNLAQEVRTAYWKSVSADRLLNKVEPLMVRVNESLERSRTISRQRLSNPLDSYSYERSLLDVKRSLDSLRNELIGAREKLASLMGLPPTTTLELPQYDSAQLKAPKAKLDVATMEQTALLMRPEVLTTHYRERIARDEVRASLLKMFPDLSFSASYSYDDNQYLLFQDWTSAGAAVSYDLLNVFQAKANKEAAETSVEITREERLATSLAVLTQVHLAQLKYVAADRDLGTAQNYLQVSRNISDLVTQQSRSGSIGELTAIKEQLNSLIAELRRDLAYAQIQNAYARVYQSIGLDPYPKLEGTAEPAQLASALVQRRQDWDDGQIGVVVEPISEQSPILKQGENGEAPSFSFDANTFAVAGSVHYSFSTPAGEGLPQWLTFSEATRTFTAVPGSPATPVTIMIKAENEKGVYALDRFVLAPDSSLTEA</sequence>
<accession>A0A558HKB4</accession>
<dbReference type="Gene3D" id="2.60.40.10">
    <property type="entry name" value="Immunoglobulins"/>
    <property type="match status" value="1"/>
</dbReference>
<evidence type="ECO:0000256" key="3">
    <source>
        <dbReference type="SAM" id="MobiDB-lite"/>
    </source>
</evidence>
<dbReference type="Proteomes" id="UP000319941">
    <property type="component" value="Unassembled WGS sequence"/>
</dbReference>
<evidence type="ECO:0000256" key="1">
    <source>
        <dbReference type="ARBA" id="ARBA00007613"/>
    </source>
</evidence>
<dbReference type="GO" id="GO:0015562">
    <property type="term" value="F:efflux transmembrane transporter activity"/>
    <property type="evidence" value="ECO:0007669"/>
    <property type="project" value="InterPro"/>
</dbReference>
<dbReference type="InterPro" id="IPR015919">
    <property type="entry name" value="Cadherin-like_sf"/>
</dbReference>
<comment type="similarity">
    <text evidence="1">Belongs to the outer membrane factor (OMF) (TC 1.B.17) family.</text>
</comment>
<dbReference type="Pfam" id="PF02321">
    <property type="entry name" value="OEP"/>
    <property type="match status" value="2"/>
</dbReference>
<keyword evidence="5" id="KW-1185">Reference proteome</keyword>
<reference evidence="4 5" key="1">
    <citation type="submission" date="2019-07" db="EMBL/GenBank/DDBJ databases">
        <title>Diversity of Bacteria from Kongsfjorden, Arctic.</title>
        <authorList>
            <person name="Yu Y."/>
        </authorList>
    </citation>
    <scope>NUCLEOTIDE SEQUENCE [LARGE SCALE GENOMIC DNA]</scope>
    <source>
        <strain evidence="4 5">SM1923</strain>
    </source>
</reference>
<dbReference type="SUPFAM" id="SSF56954">
    <property type="entry name" value="Outer membrane efflux proteins (OEP)"/>
    <property type="match status" value="1"/>
</dbReference>
<dbReference type="GO" id="GO:0016020">
    <property type="term" value="C:membrane"/>
    <property type="evidence" value="ECO:0007669"/>
    <property type="project" value="InterPro"/>
</dbReference>
<dbReference type="InterPro" id="IPR013783">
    <property type="entry name" value="Ig-like_fold"/>
</dbReference>
<dbReference type="InterPro" id="IPR003423">
    <property type="entry name" value="OMP_efflux"/>
</dbReference>
<protein>
    <submittedName>
        <fullName evidence="4">Transporter</fullName>
    </submittedName>
</protein>
<keyword evidence="2" id="KW-0175">Coiled coil</keyword>
<dbReference type="OrthoDB" id="9764652at2"/>
<feature type="coiled-coil region" evidence="2">
    <location>
        <begin position="258"/>
        <end position="285"/>
    </location>
</feature>
<feature type="coiled-coil region" evidence="2">
    <location>
        <begin position="454"/>
        <end position="481"/>
    </location>
</feature>
<organism evidence="4 5">
    <name type="scientific">Cobetia crustatorum</name>
    <dbReference type="NCBI Taxonomy" id="553385"/>
    <lineage>
        <taxon>Bacteria</taxon>
        <taxon>Pseudomonadati</taxon>
        <taxon>Pseudomonadota</taxon>
        <taxon>Gammaproteobacteria</taxon>
        <taxon>Oceanospirillales</taxon>
        <taxon>Halomonadaceae</taxon>
        <taxon>Cobetia</taxon>
    </lineage>
</organism>
<dbReference type="STRING" id="553385.GCA_000591415_03178"/>
<gene>
    <name evidence="4" type="ORF">FQP86_10560</name>
</gene>
<comment type="caution">
    <text evidence="4">The sequence shown here is derived from an EMBL/GenBank/DDBJ whole genome shotgun (WGS) entry which is preliminary data.</text>
</comment>
<dbReference type="AlphaFoldDB" id="A0A558HKB4"/>
<dbReference type="EMBL" id="VNFH01000007">
    <property type="protein sequence ID" value="TVU69557.1"/>
    <property type="molecule type" value="Genomic_DNA"/>
</dbReference>
<proteinExistence type="inferred from homology"/>